<evidence type="ECO:0000313" key="3">
    <source>
        <dbReference type="Proteomes" id="UP000606786"/>
    </source>
</evidence>
<keyword evidence="1" id="KW-0812">Transmembrane</keyword>
<gene>
    <name evidence="2" type="ORF">CCAP1982_LOCUS4319</name>
</gene>
<dbReference type="EMBL" id="CAJHJT010000001">
    <property type="protein sequence ID" value="CAD6995613.1"/>
    <property type="molecule type" value="Genomic_DNA"/>
</dbReference>
<protein>
    <submittedName>
        <fullName evidence="2">(Mediterranean fruit fly) hypothetical protein</fullName>
    </submittedName>
</protein>
<evidence type="ECO:0000256" key="1">
    <source>
        <dbReference type="SAM" id="Phobius"/>
    </source>
</evidence>
<keyword evidence="3" id="KW-1185">Reference proteome</keyword>
<name>A0A811UEE0_CERCA</name>
<proteinExistence type="predicted"/>
<accession>A0A811UEE0</accession>
<feature type="transmembrane region" description="Helical" evidence="1">
    <location>
        <begin position="43"/>
        <end position="67"/>
    </location>
</feature>
<keyword evidence="1" id="KW-0472">Membrane</keyword>
<sequence>MNTWNNCVTKTYYIFTHKYLFFILDFSLWLKIASENNVLSFKLLLLCFTPHFVVGSILVHAAIGVVLSCRVEVCVPRISLSNCHGHSFGYSHKETVLSSTPLLNLSV</sequence>
<comment type="caution">
    <text evidence="2">The sequence shown here is derived from an EMBL/GenBank/DDBJ whole genome shotgun (WGS) entry which is preliminary data.</text>
</comment>
<dbReference type="AlphaFoldDB" id="A0A811UEE0"/>
<keyword evidence="1" id="KW-1133">Transmembrane helix</keyword>
<feature type="transmembrane region" description="Helical" evidence="1">
    <location>
        <begin position="12"/>
        <end position="31"/>
    </location>
</feature>
<evidence type="ECO:0000313" key="2">
    <source>
        <dbReference type="EMBL" id="CAD6995613.1"/>
    </source>
</evidence>
<reference evidence="2" key="1">
    <citation type="submission" date="2020-11" db="EMBL/GenBank/DDBJ databases">
        <authorList>
            <person name="Whitehead M."/>
        </authorList>
    </citation>
    <scope>NUCLEOTIDE SEQUENCE</scope>
    <source>
        <strain evidence="2">EGII</strain>
    </source>
</reference>
<organism evidence="2 3">
    <name type="scientific">Ceratitis capitata</name>
    <name type="common">Mediterranean fruit fly</name>
    <name type="synonym">Tephritis capitata</name>
    <dbReference type="NCBI Taxonomy" id="7213"/>
    <lineage>
        <taxon>Eukaryota</taxon>
        <taxon>Metazoa</taxon>
        <taxon>Ecdysozoa</taxon>
        <taxon>Arthropoda</taxon>
        <taxon>Hexapoda</taxon>
        <taxon>Insecta</taxon>
        <taxon>Pterygota</taxon>
        <taxon>Neoptera</taxon>
        <taxon>Endopterygota</taxon>
        <taxon>Diptera</taxon>
        <taxon>Brachycera</taxon>
        <taxon>Muscomorpha</taxon>
        <taxon>Tephritoidea</taxon>
        <taxon>Tephritidae</taxon>
        <taxon>Ceratitis</taxon>
        <taxon>Ceratitis</taxon>
    </lineage>
</organism>
<dbReference type="Proteomes" id="UP000606786">
    <property type="component" value="Unassembled WGS sequence"/>
</dbReference>